<evidence type="ECO:0000256" key="4">
    <source>
        <dbReference type="SAM" id="MobiDB-lite"/>
    </source>
</evidence>
<dbReference type="Gene3D" id="1.10.287.1490">
    <property type="match status" value="1"/>
</dbReference>
<dbReference type="PANTHER" id="PTHR12979:SF5">
    <property type="entry name" value="CCR4-NOT TRANSCRIPTION COMPLEX SUBUNIT 10"/>
    <property type="match status" value="1"/>
</dbReference>
<accession>A0ABM0MTJ0</accession>
<keyword evidence="3" id="KW-0804">Transcription</keyword>
<dbReference type="GeneID" id="102808844"/>
<feature type="region of interest" description="Disordered" evidence="4">
    <location>
        <begin position="605"/>
        <end position="625"/>
    </location>
</feature>
<name>A0ABM0MTJ0_SACKO</name>
<keyword evidence="3" id="KW-0805">Transcription regulation</keyword>
<feature type="region of interest" description="Disordered" evidence="4">
    <location>
        <begin position="478"/>
        <end position="510"/>
    </location>
</feature>
<comment type="function">
    <text evidence="3">Component of the CCR4-NOT complex which is one of the major cellular mRNA deadenylases and is linked to various cellular processes including bulk mRNA degradation, miRNA-mediated repression, translational repression during translational initiation and general transcription regulation.</text>
</comment>
<protein>
    <recommendedName>
        <fullName evidence="3">CCR4-NOT transcription complex subunit 10</fullName>
    </recommendedName>
</protein>
<dbReference type="RefSeq" id="XP_006823331.1">
    <property type="nucleotide sequence ID" value="XM_006823268.1"/>
</dbReference>
<dbReference type="PROSITE" id="PS50005">
    <property type="entry name" value="TPR"/>
    <property type="match status" value="1"/>
</dbReference>
<dbReference type="Proteomes" id="UP000694865">
    <property type="component" value="Unplaced"/>
</dbReference>
<keyword evidence="3" id="KW-0810">Translation regulation</keyword>
<evidence type="ECO:0000313" key="5">
    <source>
        <dbReference type="Proteomes" id="UP000694865"/>
    </source>
</evidence>
<reference evidence="6" key="1">
    <citation type="submission" date="2025-08" db="UniProtKB">
        <authorList>
            <consortium name="RefSeq"/>
        </authorList>
    </citation>
    <scope>IDENTIFICATION</scope>
    <source>
        <tissue evidence="6">Testes</tissue>
    </source>
</reference>
<dbReference type="PANTHER" id="PTHR12979">
    <property type="entry name" value="CCR4-NOT TRANSCRIPTION COMPLEX SUBUNIT 10"/>
    <property type="match status" value="1"/>
</dbReference>
<dbReference type="Gene3D" id="1.25.40.10">
    <property type="entry name" value="Tetratricopeptide repeat domain"/>
    <property type="match status" value="1"/>
</dbReference>
<feature type="repeat" description="TPR" evidence="2">
    <location>
        <begin position="642"/>
        <end position="675"/>
    </location>
</feature>
<proteinExistence type="inferred from homology"/>
<evidence type="ECO:0000256" key="2">
    <source>
        <dbReference type="PROSITE-ProRule" id="PRU00339"/>
    </source>
</evidence>
<feature type="region of interest" description="Disordered" evidence="4">
    <location>
        <begin position="306"/>
        <end position="331"/>
    </location>
</feature>
<keyword evidence="3" id="KW-0943">RNA-mediated gene silencing</keyword>
<feature type="non-terminal residue" evidence="6">
    <location>
        <position position="1"/>
    </location>
</feature>
<evidence type="ECO:0000313" key="6">
    <source>
        <dbReference type="RefSeq" id="XP_006823331.1"/>
    </source>
</evidence>
<evidence type="ECO:0000256" key="1">
    <source>
        <dbReference type="ARBA" id="ARBA00010080"/>
    </source>
</evidence>
<dbReference type="InterPro" id="IPR039740">
    <property type="entry name" value="CNOT10"/>
</dbReference>
<dbReference type="InterPro" id="IPR011990">
    <property type="entry name" value="TPR-like_helical_dom_sf"/>
</dbReference>
<comment type="subcellular location">
    <subcellularLocation>
        <location evidence="3">Cytoplasm</location>
    </subcellularLocation>
    <subcellularLocation>
        <location evidence="3">Nucleus</location>
    </subcellularLocation>
</comment>
<evidence type="ECO:0000256" key="3">
    <source>
        <dbReference type="RuleBase" id="RU367083"/>
    </source>
</evidence>
<comment type="similarity">
    <text evidence="1 3">Belongs to the CNOT10 family.</text>
</comment>
<sequence>DEYSEDNDVSDAELMWNAGIEDSQHAVAEKEEQISLEEQSCGKDRVILAMDVDLEQTTTADIINNLNQFGCVKSEYWGKTKSDMSFGLFKIDKCNADMLSSVISKNAEKFDQLGVKKILQIDSTHQSYIREDGDSVSPYDDDKLYRLLHSSLLDIKQIVLLKSTDDQCVLLKKQLDAKKEEVVQLHRRLTGQLQYEDKTATMVSNLQIDKSNLEKTLSSHTTKIEELTEKLTKTEDQNSELQNELRMKNEALEQRDDEKTYAASHTIKIQELEGKIHKLEEQNNNLKYQLSKTEVQNAELRNKFRATDEETTDTDKEVTAESPIDSDKYGRDKANSLSGRPLCTLAMNRRYELLYNSGITFLHAGRPLAAFDCLIEALQIYHCNARLWLRIAECCVAANKGSSEEEMKGLPSAPRKGIVQDVIGTSNHRKIVLTSGSLDNKYNCDGQSAAMPVATLQFAAICLNNALSLLQEQEAAMPGAAVSNRRSSDSEHSQGNEATKANVPAGASAPPGAPLKQYEVESLKCSILANSAYVCLGLGDVLTALEHSINLLNQPKLSGSHKFLGHLYAAEALVSLDKISDAISHLSIDSITDVSVTYPGAPEVSGDKGGNDIGGSENSGDVSETPTAVTRYFPASIQSARATFLFNLSTSYSLRSEYDKARRALQQACSLIPASEIPQQALILAVYLELQNGNFPLALQMVKKNQLLPYAKMSDSRHGGQVTPTMGVIGRKSVRK</sequence>
<keyword evidence="3" id="KW-0963">Cytoplasm</keyword>
<gene>
    <name evidence="6" type="primary">LOC102808844</name>
</gene>
<dbReference type="SUPFAM" id="SSF48452">
    <property type="entry name" value="TPR-like"/>
    <property type="match status" value="1"/>
</dbReference>
<keyword evidence="5" id="KW-1185">Reference proteome</keyword>
<dbReference type="InterPro" id="IPR019734">
    <property type="entry name" value="TPR_rpt"/>
</dbReference>
<organism evidence="5 6">
    <name type="scientific">Saccoglossus kowalevskii</name>
    <name type="common">Acorn worm</name>
    <dbReference type="NCBI Taxonomy" id="10224"/>
    <lineage>
        <taxon>Eukaryota</taxon>
        <taxon>Metazoa</taxon>
        <taxon>Hemichordata</taxon>
        <taxon>Enteropneusta</taxon>
        <taxon>Harrimaniidae</taxon>
        <taxon>Saccoglossus</taxon>
    </lineage>
</organism>
<feature type="compositionally biased region" description="Polar residues" evidence="4">
    <location>
        <begin position="616"/>
        <end position="625"/>
    </location>
</feature>
<keyword evidence="2" id="KW-0802">TPR repeat</keyword>
<keyword evidence="3" id="KW-0539">Nucleus</keyword>